<accession>A0A917MZ87</accession>
<sequence length="93" mass="10262">MNEKLNINGRDVWVIVESRKAGGESSHSIPTEYFIAFYSLHEPGVYNSVHEPGKAPGIMFTDESNEALLFLSPVAAVEYAVETLPKLLDRVPA</sequence>
<name>A0A917MZ87_9BACT</name>
<evidence type="ECO:0000313" key="2">
    <source>
        <dbReference type="Proteomes" id="UP000627292"/>
    </source>
</evidence>
<dbReference type="AlphaFoldDB" id="A0A917MZ87"/>
<proteinExistence type="predicted"/>
<keyword evidence="2" id="KW-1185">Reference proteome</keyword>
<evidence type="ECO:0000313" key="1">
    <source>
        <dbReference type="EMBL" id="GGH82193.1"/>
    </source>
</evidence>
<dbReference type="EMBL" id="BMIB01000007">
    <property type="protein sequence ID" value="GGH82193.1"/>
    <property type="molecule type" value="Genomic_DNA"/>
</dbReference>
<reference evidence="1" key="2">
    <citation type="submission" date="2020-09" db="EMBL/GenBank/DDBJ databases">
        <authorList>
            <person name="Sun Q."/>
            <person name="Zhou Y."/>
        </authorList>
    </citation>
    <scope>NUCLEOTIDE SEQUENCE</scope>
    <source>
        <strain evidence="1">CGMCC 1.15290</strain>
    </source>
</reference>
<comment type="caution">
    <text evidence="1">The sequence shown here is derived from an EMBL/GenBank/DDBJ whole genome shotgun (WGS) entry which is preliminary data.</text>
</comment>
<reference evidence="1" key="1">
    <citation type="journal article" date="2014" name="Int. J. Syst. Evol. Microbiol.">
        <title>Complete genome sequence of Corynebacterium casei LMG S-19264T (=DSM 44701T), isolated from a smear-ripened cheese.</title>
        <authorList>
            <consortium name="US DOE Joint Genome Institute (JGI-PGF)"/>
            <person name="Walter F."/>
            <person name="Albersmeier A."/>
            <person name="Kalinowski J."/>
            <person name="Ruckert C."/>
        </authorList>
    </citation>
    <scope>NUCLEOTIDE SEQUENCE</scope>
    <source>
        <strain evidence="1">CGMCC 1.15290</strain>
    </source>
</reference>
<dbReference type="Proteomes" id="UP000627292">
    <property type="component" value="Unassembled WGS sequence"/>
</dbReference>
<organism evidence="1 2">
    <name type="scientific">Filimonas zeae</name>
    <dbReference type="NCBI Taxonomy" id="1737353"/>
    <lineage>
        <taxon>Bacteria</taxon>
        <taxon>Pseudomonadati</taxon>
        <taxon>Bacteroidota</taxon>
        <taxon>Chitinophagia</taxon>
        <taxon>Chitinophagales</taxon>
        <taxon>Chitinophagaceae</taxon>
        <taxon>Filimonas</taxon>
    </lineage>
</organism>
<gene>
    <name evidence="1" type="ORF">GCM10011379_55710</name>
</gene>
<protein>
    <submittedName>
        <fullName evidence="1">Uncharacterized protein</fullName>
    </submittedName>
</protein>
<dbReference type="RefSeq" id="WP_188958891.1">
    <property type="nucleotide sequence ID" value="NZ_BMIB01000007.1"/>
</dbReference>